<accession>A0A382X4H9</accession>
<proteinExistence type="predicted"/>
<reference evidence="2" key="1">
    <citation type="submission" date="2018-05" db="EMBL/GenBank/DDBJ databases">
        <authorList>
            <person name="Lanie J.A."/>
            <person name="Ng W.-L."/>
            <person name="Kazmierczak K.M."/>
            <person name="Andrzejewski T.M."/>
            <person name="Davidsen T.M."/>
            <person name="Wayne K.J."/>
            <person name="Tettelin H."/>
            <person name="Glass J.I."/>
            <person name="Rusch D."/>
            <person name="Podicherti R."/>
            <person name="Tsui H.-C.T."/>
            <person name="Winkler M.E."/>
        </authorList>
    </citation>
    <scope>NUCLEOTIDE SEQUENCE</scope>
</reference>
<organism evidence="2">
    <name type="scientific">marine metagenome</name>
    <dbReference type="NCBI Taxonomy" id="408172"/>
    <lineage>
        <taxon>unclassified sequences</taxon>
        <taxon>metagenomes</taxon>
        <taxon>ecological metagenomes</taxon>
    </lineage>
</organism>
<feature type="non-terminal residue" evidence="2">
    <location>
        <position position="253"/>
    </location>
</feature>
<dbReference type="EMBL" id="UINC01164352">
    <property type="protein sequence ID" value="SVD65161.1"/>
    <property type="molecule type" value="Genomic_DNA"/>
</dbReference>
<name>A0A382X4H9_9ZZZZ</name>
<sequence>MKTRLLIINLVCILGTLWAQEKTFYLKSGDKVTGTITAETDSTYGIETTFGSVTINKKDVKLEEAIIHLKSGDKLKGTILSENETSIKVNAQFGEVLIQKEKIDRIDFKSMGAVVRGFQRPGQIEEGRWYYGKERLIDVYFDPTGYTVGDNVLYLSLLSWGYGLSDRFQITSRWGGYFWGDLNFRPKYTLFKKGTLNSEHAFAIGGHFHMRGYPMKYEIRERRWEEPFESDFEESTETSWGNVGQKYEDEGLG</sequence>
<feature type="region of interest" description="Disordered" evidence="1">
    <location>
        <begin position="230"/>
        <end position="253"/>
    </location>
</feature>
<protein>
    <submittedName>
        <fullName evidence="2">Uncharacterized protein</fullName>
    </submittedName>
</protein>
<evidence type="ECO:0000256" key="1">
    <source>
        <dbReference type="SAM" id="MobiDB-lite"/>
    </source>
</evidence>
<dbReference type="AlphaFoldDB" id="A0A382X4H9"/>
<gene>
    <name evidence="2" type="ORF">METZ01_LOCUS418015</name>
</gene>
<evidence type="ECO:0000313" key="2">
    <source>
        <dbReference type="EMBL" id="SVD65161.1"/>
    </source>
</evidence>